<dbReference type="InterPro" id="IPR001539">
    <property type="entry name" value="Peptidase_U32"/>
</dbReference>
<protein>
    <submittedName>
        <fullName evidence="1">Peptidase U32</fullName>
    </submittedName>
</protein>
<comment type="caution">
    <text evidence="1">The sequence shown here is derived from an EMBL/GenBank/DDBJ whole genome shotgun (WGS) entry which is preliminary data.</text>
</comment>
<dbReference type="Pfam" id="PF01136">
    <property type="entry name" value="Peptidase_U32"/>
    <property type="match status" value="1"/>
</dbReference>
<dbReference type="InterPro" id="IPR051454">
    <property type="entry name" value="RNA/ubiquinone_mod_enzymes"/>
</dbReference>
<dbReference type="PANTHER" id="PTHR30217:SF7">
    <property type="entry name" value="TRNA HYDROXYLATION PROTEIN P2"/>
    <property type="match status" value="1"/>
</dbReference>
<dbReference type="OrthoDB" id="9807498at2"/>
<proteinExistence type="predicted"/>
<sequence length="307" mass="35131">MNLKKPELLITAKNLDEIKYLADSGADAFNIGGDIYGLRVAGIFTLEMIKEAVKIAKEKQKKIYVMMNAILHNDSLNGLEDYLTKLVEYDVDGIVFGDPAVFITAKEIAPDLQLHLNTETTITNAETINFWAKRGVTRAVLARELSLEEVIDIKNKVNIEIQVQVHGLTCIFHSKRSLLTNYFEHLGYNKLLPQESRKKQLHLREKKRPDERYPIFEDSHGTHIMSDHDICMIEHIDKFIGAGIDSLKIEGILHSTDYLVNVTKLYRKAIDNVLSGKENGYLVEQIKKIQPKNRPLNTGFYFKEQIY</sequence>
<accession>A0A1D2YT89</accession>
<dbReference type="Proteomes" id="UP000243739">
    <property type="component" value="Unassembled WGS sequence"/>
</dbReference>
<evidence type="ECO:0000313" key="2">
    <source>
        <dbReference type="Proteomes" id="UP000243739"/>
    </source>
</evidence>
<dbReference type="RefSeq" id="WP_069657246.1">
    <property type="nucleotide sequence ID" value="NZ_MIJF01000046.1"/>
</dbReference>
<dbReference type="EMBL" id="MIJF01000046">
    <property type="protein sequence ID" value="OEF98910.1"/>
    <property type="molecule type" value="Genomic_DNA"/>
</dbReference>
<gene>
    <name evidence="1" type="ORF">BHF71_03000</name>
</gene>
<keyword evidence="2" id="KW-1185">Reference proteome</keyword>
<evidence type="ECO:0000313" key="1">
    <source>
        <dbReference type="EMBL" id="OEF98910.1"/>
    </source>
</evidence>
<dbReference type="STRING" id="337097.BHF71_03000"/>
<dbReference type="PANTHER" id="PTHR30217">
    <property type="entry name" value="PEPTIDASE U32 FAMILY"/>
    <property type="match status" value="1"/>
</dbReference>
<organism evidence="1 2">
    <name type="scientific">Vulcanibacillus modesticaldus</name>
    <dbReference type="NCBI Taxonomy" id="337097"/>
    <lineage>
        <taxon>Bacteria</taxon>
        <taxon>Bacillati</taxon>
        <taxon>Bacillota</taxon>
        <taxon>Bacilli</taxon>
        <taxon>Bacillales</taxon>
        <taxon>Bacillaceae</taxon>
        <taxon>Vulcanibacillus</taxon>
    </lineage>
</organism>
<reference evidence="1 2" key="1">
    <citation type="submission" date="2016-09" db="EMBL/GenBank/DDBJ databases">
        <title>Draft genome sequence for the type strain of Vulcanibacillus modesticaldus BR, a strictly anaerobic, moderately thermophilic, and nitrate-reducing bacterium from deep sea-hydrothermal vents of the Mid-Atlantic Ridge.</title>
        <authorList>
            <person name="Abin C.A."/>
            <person name="Hollibaugh J.T."/>
        </authorList>
    </citation>
    <scope>NUCLEOTIDE SEQUENCE [LARGE SCALE GENOMIC DNA]</scope>
    <source>
        <strain evidence="1 2">BR</strain>
    </source>
</reference>
<name>A0A1D2YT89_9BACI</name>
<dbReference type="AlphaFoldDB" id="A0A1D2YT89"/>